<accession>A0A5B9VYH5</accession>
<name>A0A5B9VYH5_9BACT</name>
<sequence length="448" mass="49100" precursor="true">MGRHRVLPSIAIGAALLSCAGCGTPLLVQVATEIHADGRCDRTIWQPEKELLPGEAATVGWRARWARLEPVEVPPALRDVAPHPDHKYFLASGTFPGADAIPEHYARAAPEVPGVGASVLTRAYARRDLGFVVEHDWRETVTDVVRRDDFLRARDELLDRGLPMLAEAIDEVYGRDFDATRLRAYVGREGRAFLEKAAAAYFDVGSRHLGWEEARVEYARAALEFGLDLFDSAGTLLDAEEAGSRFRDYLRHRLALGIRHRDGSRLTAKELDGILSPGGSSPYASRAEAYVKAHEGALKRLAGPLMRMTGHYRSWLPSSSFGAQPIRFAFGIRLPGEVIETNGKADGKGGTCWTFSGEDIYPSGYTMAARSLAIDEDAQRLALGRVAIADRRQAASLAALLGDSEPLRRLVIRVREARDPGPLKSYVADTAAERARLQALRRLLGIAE</sequence>
<dbReference type="OrthoDB" id="259768at2"/>
<dbReference type="RefSeq" id="WP_148592549.1">
    <property type="nucleotide sequence ID" value="NZ_CP042997.1"/>
</dbReference>
<gene>
    <name evidence="2" type="ORF">OJF2_14730</name>
</gene>
<proteinExistence type="predicted"/>
<dbReference type="EMBL" id="CP042997">
    <property type="protein sequence ID" value="QEH32981.1"/>
    <property type="molecule type" value="Genomic_DNA"/>
</dbReference>
<evidence type="ECO:0000313" key="3">
    <source>
        <dbReference type="Proteomes" id="UP000324233"/>
    </source>
</evidence>
<dbReference type="AlphaFoldDB" id="A0A5B9VYH5"/>
<keyword evidence="3" id="KW-1185">Reference proteome</keyword>
<reference evidence="2 3" key="1">
    <citation type="submission" date="2019-08" db="EMBL/GenBank/DDBJ databases">
        <title>Deep-cultivation of Planctomycetes and their phenomic and genomic characterization uncovers novel biology.</title>
        <authorList>
            <person name="Wiegand S."/>
            <person name="Jogler M."/>
            <person name="Boedeker C."/>
            <person name="Pinto D."/>
            <person name="Vollmers J."/>
            <person name="Rivas-Marin E."/>
            <person name="Kohn T."/>
            <person name="Peeters S.H."/>
            <person name="Heuer A."/>
            <person name="Rast P."/>
            <person name="Oberbeckmann S."/>
            <person name="Bunk B."/>
            <person name="Jeske O."/>
            <person name="Meyerdierks A."/>
            <person name="Storesund J.E."/>
            <person name="Kallscheuer N."/>
            <person name="Luecker S."/>
            <person name="Lage O.M."/>
            <person name="Pohl T."/>
            <person name="Merkel B.J."/>
            <person name="Hornburger P."/>
            <person name="Mueller R.-W."/>
            <person name="Bruemmer F."/>
            <person name="Labrenz M."/>
            <person name="Spormann A.M."/>
            <person name="Op den Camp H."/>
            <person name="Overmann J."/>
            <person name="Amann R."/>
            <person name="Jetten M.S.M."/>
            <person name="Mascher T."/>
            <person name="Medema M.H."/>
            <person name="Devos D.P."/>
            <person name="Kaster A.-K."/>
            <person name="Ovreas L."/>
            <person name="Rohde M."/>
            <person name="Galperin M.Y."/>
            <person name="Jogler C."/>
        </authorList>
    </citation>
    <scope>NUCLEOTIDE SEQUENCE [LARGE SCALE GENOMIC DNA]</scope>
    <source>
        <strain evidence="2 3">OJF2</strain>
    </source>
</reference>
<organism evidence="2 3">
    <name type="scientific">Aquisphaera giovannonii</name>
    <dbReference type="NCBI Taxonomy" id="406548"/>
    <lineage>
        <taxon>Bacteria</taxon>
        <taxon>Pseudomonadati</taxon>
        <taxon>Planctomycetota</taxon>
        <taxon>Planctomycetia</taxon>
        <taxon>Isosphaerales</taxon>
        <taxon>Isosphaeraceae</taxon>
        <taxon>Aquisphaera</taxon>
    </lineage>
</organism>
<dbReference type="Proteomes" id="UP000324233">
    <property type="component" value="Chromosome"/>
</dbReference>
<feature type="signal peptide" evidence="1">
    <location>
        <begin position="1"/>
        <end position="20"/>
    </location>
</feature>
<dbReference type="KEGG" id="agv:OJF2_14730"/>
<evidence type="ECO:0000256" key="1">
    <source>
        <dbReference type="SAM" id="SignalP"/>
    </source>
</evidence>
<dbReference type="PROSITE" id="PS51257">
    <property type="entry name" value="PROKAR_LIPOPROTEIN"/>
    <property type="match status" value="1"/>
</dbReference>
<protein>
    <submittedName>
        <fullName evidence="2">Uncharacterized protein</fullName>
    </submittedName>
</protein>
<feature type="chain" id="PRO_5022807046" evidence="1">
    <location>
        <begin position="21"/>
        <end position="448"/>
    </location>
</feature>
<evidence type="ECO:0000313" key="2">
    <source>
        <dbReference type="EMBL" id="QEH32981.1"/>
    </source>
</evidence>
<keyword evidence="1" id="KW-0732">Signal</keyword>